<reference evidence="1 2" key="1">
    <citation type="journal article" date="2016" name="Environ. Microbiol.">
        <title>New Methyloceanibacter diversity from North Sea sediments includes methanotroph containing solely the soluble methane monooxygenase.</title>
        <authorList>
            <person name="Vekeman B."/>
            <person name="Kerckhof F.M."/>
            <person name="Cremers G."/>
            <person name="de Vos P."/>
            <person name="Vandamme P."/>
            <person name="Boon N."/>
            <person name="Op den Camp H.J."/>
            <person name="Heylen K."/>
        </authorList>
    </citation>
    <scope>NUCLEOTIDE SEQUENCE [LARGE SCALE GENOMIC DNA]</scope>
    <source>
        <strain evidence="1 2">R-67174</strain>
    </source>
</reference>
<sequence>MEALAAHVLQKLGARSDAVNSFVERRIEQYLLSQDSPLVRLPTEVVGAPYDIVDSWSGTFSGKVLVDRRLSGYVHVDK</sequence>
<name>A0A1E3W124_9HYPH</name>
<comment type="caution">
    <text evidence="1">The sequence shown here is derived from an EMBL/GenBank/DDBJ whole genome shotgun (WGS) entry which is preliminary data.</text>
</comment>
<evidence type="ECO:0000313" key="1">
    <source>
        <dbReference type="EMBL" id="ODR99453.1"/>
    </source>
</evidence>
<accession>A0A1E3W124</accession>
<organism evidence="1 2">
    <name type="scientific">Methyloceanibacter methanicus</name>
    <dbReference type="NCBI Taxonomy" id="1774968"/>
    <lineage>
        <taxon>Bacteria</taxon>
        <taxon>Pseudomonadati</taxon>
        <taxon>Pseudomonadota</taxon>
        <taxon>Alphaproteobacteria</taxon>
        <taxon>Hyphomicrobiales</taxon>
        <taxon>Hyphomicrobiaceae</taxon>
        <taxon>Methyloceanibacter</taxon>
    </lineage>
</organism>
<dbReference type="STRING" id="1774968.AUC68_05665"/>
<evidence type="ECO:0000313" key="2">
    <source>
        <dbReference type="Proteomes" id="UP000094501"/>
    </source>
</evidence>
<gene>
    <name evidence="1" type="ORF">AUC68_05665</name>
</gene>
<proteinExistence type="predicted"/>
<dbReference type="EMBL" id="LPWG01000011">
    <property type="protein sequence ID" value="ODR99453.1"/>
    <property type="molecule type" value="Genomic_DNA"/>
</dbReference>
<dbReference type="AlphaFoldDB" id="A0A1E3W124"/>
<protein>
    <submittedName>
        <fullName evidence="1">Uncharacterized protein</fullName>
    </submittedName>
</protein>
<dbReference type="Proteomes" id="UP000094501">
    <property type="component" value="Unassembled WGS sequence"/>
</dbReference>
<keyword evidence="2" id="KW-1185">Reference proteome</keyword>